<evidence type="ECO:0000256" key="3">
    <source>
        <dbReference type="ARBA" id="ARBA00022475"/>
    </source>
</evidence>
<keyword evidence="4" id="KW-0812">Transmembrane</keyword>
<dbReference type="PANTHER" id="PTHR33452:SF1">
    <property type="entry name" value="INNER MEMBRANE PROTEIN YPHA-RELATED"/>
    <property type="match status" value="1"/>
</dbReference>
<dbReference type="KEGG" id="rrz:CS378_22255"/>
<dbReference type="InterPro" id="IPR051907">
    <property type="entry name" value="DoxX-like_oxidoreductase"/>
</dbReference>
<comment type="subcellular location">
    <subcellularLocation>
        <location evidence="1">Cell membrane</location>
        <topology evidence="1">Multi-pass membrane protein</topology>
    </subcellularLocation>
</comment>
<gene>
    <name evidence="7" type="ORF">RHRU231_820052</name>
</gene>
<accession>A0A098BSS5</accession>
<evidence type="ECO:0000256" key="2">
    <source>
        <dbReference type="ARBA" id="ARBA00006679"/>
    </source>
</evidence>
<evidence type="ECO:0000256" key="4">
    <source>
        <dbReference type="ARBA" id="ARBA00022692"/>
    </source>
</evidence>
<evidence type="ECO:0000256" key="1">
    <source>
        <dbReference type="ARBA" id="ARBA00004651"/>
    </source>
</evidence>
<dbReference type="OrthoDB" id="1122432at2"/>
<dbReference type="EMBL" id="CCSD01000097">
    <property type="protein sequence ID" value="CDZ91282.1"/>
    <property type="molecule type" value="Genomic_DNA"/>
</dbReference>
<organism evidence="7 8">
    <name type="scientific">Rhodococcus ruber</name>
    <dbReference type="NCBI Taxonomy" id="1830"/>
    <lineage>
        <taxon>Bacteria</taxon>
        <taxon>Bacillati</taxon>
        <taxon>Actinomycetota</taxon>
        <taxon>Actinomycetes</taxon>
        <taxon>Mycobacteriales</taxon>
        <taxon>Nocardiaceae</taxon>
        <taxon>Rhodococcus</taxon>
    </lineage>
</organism>
<reference evidence="7 8" key="1">
    <citation type="journal article" date="2014" name="Genome Announc.">
        <title>Draft Genome Sequence of Propane- and Butane-Oxidizing Actinobacterium Rhodococcus ruber IEGM 231.</title>
        <authorList>
            <person name="Ivshina I.B."/>
            <person name="Kuyukina M.S."/>
            <person name="Krivoruchko A.V."/>
            <person name="Barbe V."/>
            <person name="Fischer C."/>
        </authorList>
    </citation>
    <scope>NUCLEOTIDE SEQUENCE [LARGE SCALE GENOMIC DNA]</scope>
</reference>
<dbReference type="InterPro" id="IPR032808">
    <property type="entry name" value="DoxX"/>
</dbReference>
<evidence type="ECO:0000256" key="5">
    <source>
        <dbReference type="ARBA" id="ARBA00022989"/>
    </source>
</evidence>
<dbReference type="Proteomes" id="UP000042997">
    <property type="component" value="Unassembled WGS sequence"/>
</dbReference>
<dbReference type="GeneID" id="66834669"/>
<comment type="similarity">
    <text evidence="2">Belongs to the DoxX family.</text>
</comment>
<dbReference type="AlphaFoldDB" id="A0A098BSS5"/>
<evidence type="ECO:0000256" key="6">
    <source>
        <dbReference type="ARBA" id="ARBA00023136"/>
    </source>
</evidence>
<protein>
    <submittedName>
        <fullName evidence="7">Uncharacterized protein</fullName>
    </submittedName>
</protein>
<dbReference type="eggNOG" id="COG2259">
    <property type="taxonomic scope" value="Bacteria"/>
</dbReference>
<keyword evidence="3" id="KW-1003">Cell membrane</keyword>
<dbReference type="GO" id="GO:0005886">
    <property type="term" value="C:plasma membrane"/>
    <property type="evidence" value="ECO:0007669"/>
    <property type="project" value="UniProtKB-SubCell"/>
</dbReference>
<sequence length="141" mass="14638">MNNPVLRNVGLLVARVVIGIVFLAHGLQKVNQGYSATKAGFEGMDVPVPALSAFYATWVETLGGIALIIGLLVPVFGVLLLVNMLGAFFFVHIGNGIYVTDGGWELVGALGAGALVLAVVGAGAYSVDALLGRRVRFLQTA</sequence>
<dbReference type="PANTHER" id="PTHR33452">
    <property type="entry name" value="OXIDOREDUCTASE CATD-RELATED"/>
    <property type="match status" value="1"/>
</dbReference>
<proteinExistence type="inferred from homology"/>
<dbReference type="Pfam" id="PF07681">
    <property type="entry name" value="DoxX"/>
    <property type="match status" value="1"/>
</dbReference>
<keyword evidence="5" id="KW-1133">Transmembrane helix</keyword>
<dbReference type="RefSeq" id="WP_010592978.1">
    <property type="nucleotide sequence ID" value="NZ_CP023714.1"/>
</dbReference>
<name>A0A098BSS5_9NOCA</name>
<evidence type="ECO:0000313" key="7">
    <source>
        <dbReference type="EMBL" id="CDZ91282.1"/>
    </source>
</evidence>
<evidence type="ECO:0000313" key="8">
    <source>
        <dbReference type="Proteomes" id="UP000042997"/>
    </source>
</evidence>
<keyword evidence="6" id="KW-0472">Membrane</keyword>